<evidence type="ECO:0000256" key="4">
    <source>
        <dbReference type="ARBA" id="ARBA00023136"/>
    </source>
</evidence>
<evidence type="ECO:0000256" key="3">
    <source>
        <dbReference type="ARBA" id="ARBA00022989"/>
    </source>
</evidence>
<evidence type="ECO:0000313" key="6">
    <source>
        <dbReference type="EMBL" id="NYI68456.1"/>
    </source>
</evidence>
<dbReference type="Pfam" id="PF02361">
    <property type="entry name" value="CbiQ"/>
    <property type="match status" value="1"/>
</dbReference>
<dbReference type="Proteomes" id="UP000539111">
    <property type="component" value="Unassembled WGS sequence"/>
</dbReference>
<dbReference type="CDD" id="cd16914">
    <property type="entry name" value="EcfT"/>
    <property type="match status" value="1"/>
</dbReference>
<evidence type="ECO:0000313" key="7">
    <source>
        <dbReference type="Proteomes" id="UP000539111"/>
    </source>
</evidence>
<evidence type="ECO:0000256" key="1">
    <source>
        <dbReference type="ARBA" id="ARBA00004141"/>
    </source>
</evidence>
<keyword evidence="4 5" id="KW-0472">Membrane</keyword>
<evidence type="ECO:0000256" key="2">
    <source>
        <dbReference type="ARBA" id="ARBA00022692"/>
    </source>
</evidence>
<keyword evidence="3 5" id="KW-1133">Transmembrane helix</keyword>
<name>A0A7Z0D406_9MICO</name>
<evidence type="ECO:0000256" key="5">
    <source>
        <dbReference type="SAM" id="Phobius"/>
    </source>
</evidence>
<keyword evidence="7" id="KW-1185">Reference proteome</keyword>
<sequence>MTSVFGRYVPGTSWLHRCPVWPKVALIAAVSLAVLIVDRLWASGTLVVAALIVARACRLPWRVVLAPLKFLWIVLAVIAAYQSFAVGVLPAVRIAANIAACILTASLIMATTSDARLMDAVAAAGRPLKYVGGDPERFALTVAIMFRSIPYLLGSVSAVRDSAKARGLERSPRALVLPVVVGAVAYARRTGDALAARGLGELGLGEAGGDEPPLP</sequence>
<proteinExistence type="predicted"/>
<dbReference type="GO" id="GO:0005886">
    <property type="term" value="C:plasma membrane"/>
    <property type="evidence" value="ECO:0007669"/>
    <property type="project" value="UniProtKB-ARBA"/>
</dbReference>
<feature type="transmembrane region" description="Helical" evidence="5">
    <location>
        <begin position="90"/>
        <end position="110"/>
    </location>
</feature>
<dbReference type="AlphaFoldDB" id="A0A7Z0D406"/>
<keyword evidence="2 5" id="KW-0812">Transmembrane</keyword>
<feature type="transmembrane region" description="Helical" evidence="5">
    <location>
        <begin position="64"/>
        <end position="84"/>
    </location>
</feature>
<comment type="subcellular location">
    <subcellularLocation>
        <location evidence="1">Membrane</location>
        <topology evidence="1">Multi-pass membrane protein</topology>
    </subcellularLocation>
</comment>
<comment type="caution">
    <text evidence="6">The sequence shown here is derived from an EMBL/GenBank/DDBJ whole genome shotgun (WGS) entry which is preliminary data.</text>
</comment>
<reference evidence="6 7" key="1">
    <citation type="submission" date="2020-07" db="EMBL/GenBank/DDBJ databases">
        <title>Sequencing the genomes of 1000 actinobacteria strains.</title>
        <authorList>
            <person name="Klenk H.-P."/>
        </authorList>
    </citation>
    <scope>NUCLEOTIDE SEQUENCE [LARGE SCALE GENOMIC DNA]</scope>
    <source>
        <strain evidence="6 7">DSM 26341</strain>
    </source>
</reference>
<dbReference type="InterPro" id="IPR003339">
    <property type="entry name" value="ABC/ECF_trnsptr_transmembrane"/>
</dbReference>
<accession>A0A7Z0D406</accession>
<organism evidence="6 7">
    <name type="scientific">Spelaeicoccus albus</name>
    <dbReference type="NCBI Taxonomy" id="1280376"/>
    <lineage>
        <taxon>Bacteria</taxon>
        <taxon>Bacillati</taxon>
        <taxon>Actinomycetota</taxon>
        <taxon>Actinomycetes</taxon>
        <taxon>Micrococcales</taxon>
        <taxon>Brevibacteriaceae</taxon>
        <taxon>Spelaeicoccus</taxon>
    </lineage>
</organism>
<dbReference type="EMBL" id="JACBZP010000001">
    <property type="protein sequence ID" value="NYI68456.1"/>
    <property type="molecule type" value="Genomic_DNA"/>
</dbReference>
<protein>
    <submittedName>
        <fullName evidence="6">Biotin transport system permease protein</fullName>
    </submittedName>
</protein>
<dbReference type="RefSeq" id="WP_179428803.1">
    <property type="nucleotide sequence ID" value="NZ_JACBZP010000001.1"/>
</dbReference>
<gene>
    <name evidence="6" type="ORF">BJY26_002762</name>
</gene>
<feature type="transmembrane region" description="Helical" evidence="5">
    <location>
        <begin position="24"/>
        <end position="52"/>
    </location>
</feature>